<dbReference type="InterPro" id="IPR012337">
    <property type="entry name" value="RNaseH-like_sf"/>
</dbReference>
<dbReference type="Pfam" id="PF02316">
    <property type="entry name" value="HTH_Tnp_Mu_1"/>
    <property type="match status" value="1"/>
</dbReference>
<dbReference type="InterPro" id="IPR015378">
    <property type="entry name" value="Transposase-like_Mu_C"/>
</dbReference>
<dbReference type="KEGG" id="maer:DAI18_01655"/>
<dbReference type="InterPro" id="IPR036388">
    <property type="entry name" value="WH-like_DNA-bd_sf"/>
</dbReference>
<dbReference type="Gene3D" id="1.10.10.10">
    <property type="entry name" value="Winged helix-like DNA-binding domain superfamily/Winged helix DNA-binding domain"/>
    <property type="match status" value="1"/>
</dbReference>
<dbReference type="EMBL" id="CP028519">
    <property type="protein sequence ID" value="AVY92887.1"/>
    <property type="molecule type" value="Genomic_DNA"/>
</dbReference>
<keyword evidence="4" id="KW-1185">Reference proteome</keyword>
<feature type="domain" description="Integrase catalytic" evidence="1">
    <location>
        <begin position="281"/>
        <end position="482"/>
    </location>
</feature>
<name>A0A2U3THJ3_9NEIS</name>
<feature type="domain" description="HTH Mu-type" evidence="2">
    <location>
        <begin position="15"/>
        <end position="81"/>
    </location>
</feature>
<dbReference type="STRING" id="1122240.GCA_000620105_00992"/>
<dbReference type="OrthoDB" id="5676324at2"/>
<evidence type="ECO:0000259" key="1">
    <source>
        <dbReference type="PROSITE" id="PS50994"/>
    </source>
</evidence>
<dbReference type="Proteomes" id="UP000244173">
    <property type="component" value="Chromosome"/>
</dbReference>
<evidence type="ECO:0000259" key="2">
    <source>
        <dbReference type="PROSITE" id="PS51702"/>
    </source>
</evidence>
<dbReference type="InterPro" id="IPR009004">
    <property type="entry name" value="Transposase_Mu_C"/>
</dbReference>
<reference evidence="3 4" key="1">
    <citation type="submission" date="2018-04" db="EMBL/GenBank/DDBJ databases">
        <title>Denitrifier Microvirgula.</title>
        <authorList>
            <person name="Anderson E."/>
            <person name="Jang J."/>
            <person name="Ishii S."/>
        </authorList>
    </citation>
    <scope>NUCLEOTIDE SEQUENCE [LARGE SCALE GENOMIC DNA]</scope>
    <source>
        <strain evidence="3 4">BE2.4</strain>
    </source>
</reference>
<dbReference type="GO" id="GO:0003677">
    <property type="term" value="F:DNA binding"/>
    <property type="evidence" value="ECO:0007669"/>
    <property type="project" value="InterPro"/>
</dbReference>
<gene>
    <name evidence="3" type="ORF">DAI18_01655</name>
</gene>
<dbReference type="AlphaFoldDB" id="A0A2U3THJ3"/>
<dbReference type="Pfam" id="PF09299">
    <property type="entry name" value="Mu-transpos_C"/>
    <property type="match status" value="1"/>
</dbReference>
<evidence type="ECO:0000313" key="4">
    <source>
        <dbReference type="Proteomes" id="UP000244173"/>
    </source>
</evidence>
<accession>A0A2U3THJ3</accession>
<dbReference type="InterPro" id="IPR001584">
    <property type="entry name" value="Integrase_cat-core"/>
</dbReference>
<dbReference type="Gene3D" id="2.30.30.130">
    <property type="entry name" value="Transposase, Mu, C-terminal"/>
    <property type="match status" value="1"/>
</dbReference>
<dbReference type="RefSeq" id="WP_107888613.1">
    <property type="nucleotide sequence ID" value="NZ_CP028519.1"/>
</dbReference>
<dbReference type="InterPro" id="IPR009061">
    <property type="entry name" value="DNA-bd_dom_put_sf"/>
</dbReference>
<dbReference type="Gene3D" id="3.30.420.10">
    <property type="entry name" value="Ribonuclease H-like superfamily/Ribonuclease H"/>
    <property type="match status" value="1"/>
</dbReference>
<protein>
    <submittedName>
        <fullName evidence="3">Transposase</fullName>
    </submittedName>
</protein>
<proteinExistence type="predicted"/>
<dbReference type="Pfam" id="PF00665">
    <property type="entry name" value="rve"/>
    <property type="match status" value="1"/>
</dbReference>
<dbReference type="GO" id="GO:0015074">
    <property type="term" value="P:DNA integration"/>
    <property type="evidence" value="ECO:0007669"/>
    <property type="project" value="InterPro"/>
</dbReference>
<dbReference type="PROSITE" id="PS50994">
    <property type="entry name" value="INTEGRASE"/>
    <property type="match status" value="1"/>
</dbReference>
<sequence length="708" mass="78614">MPEVARPPSPVSIKTHYSAAELAALKLPGLPATERGNQLLAKREGWASRKRAGRGGGREYALDALPIGARDCLRARVARQLLATGPVVAPAPAWQEPALREPVSLTGRQQGVEAARMGVLTAIERLMGSCGLSKERAMQHLLASVQTGQADALTVAMLKRACDERGRRHGDGLPGIRTLKRWFARREACQLAPKVRQTDLSLPWWARDFLGHWQQPQKPSVELAYRLFVAGQLAQDPERELPSIHVIRRFLRKLGTVSREAGRLEARELKRLQPFVRRDFADLLPNDVWSADGHCFDAEVQHPLTGRPFRPEITSIIDIATRRVVGWSIDLAESGLAVLDALRMAVGQAGTPAIFYVDNGSGYVNALMKDEGTGLMGRLGISMSHSVAYNSQARGVIERLHQTLWVSAAKQLPSYIGADMDRQARQRQFRITRAAVRHGGRLPMMGWDDFLAFAGERVAEYNARPHASLKKRSPDAVWTGFEQRGWQAQREDDATLERLFRPRLERTVDRGQVRLFNNVYFSTALTELHGESVQVAYDIHEAERVWVYLPDGRFVCHADWNANRTAYFARPVIEQKRAARAEAALRRLDERRDAVEAERDGRAALAPVTAPVLPGLAGRDIAGAFERLDAIDVPAAEAAPRRLAPAPAGDDFSVPPTPALRYRAWLTLEARTADGTPLTAREARWLASYARSHEFNVMKQTGHSDATA</sequence>
<dbReference type="InterPro" id="IPR036397">
    <property type="entry name" value="RNaseH_sf"/>
</dbReference>
<organism evidence="3 4">
    <name type="scientific">Microvirgula aerodenitrificans</name>
    <dbReference type="NCBI Taxonomy" id="57480"/>
    <lineage>
        <taxon>Bacteria</taxon>
        <taxon>Pseudomonadati</taxon>
        <taxon>Pseudomonadota</taxon>
        <taxon>Betaproteobacteria</taxon>
        <taxon>Neisseriales</taxon>
        <taxon>Aquaspirillaceae</taxon>
        <taxon>Microvirgula</taxon>
    </lineage>
</organism>
<dbReference type="SUPFAM" id="SSF53098">
    <property type="entry name" value="Ribonuclease H-like"/>
    <property type="match status" value="1"/>
</dbReference>
<dbReference type="SUPFAM" id="SSF46955">
    <property type="entry name" value="Putative DNA-binding domain"/>
    <property type="match status" value="1"/>
</dbReference>
<dbReference type="InterPro" id="IPR003314">
    <property type="entry name" value="Mu-type_HTH"/>
</dbReference>
<dbReference type="SUPFAM" id="SSF50610">
    <property type="entry name" value="mu transposase, C-terminal domain"/>
    <property type="match status" value="1"/>
</dbReference>
<dbReference type="PROSITE" id="PS51702">
    <property type="entry name" value="HTH_MU"/>
    <property type="match status" value="1"/>
</dbReference>
<evidence type="ECO:0000313" key="3">
    <source>
        <dbReference type="EMBL" id="AVY92887.1"/>
    </source>
</evidence>